<comment type="subcellular location">
    <subcellularLocation>
        <location evidence="1">Secreted</location>
    </subcellularLocation>
</comment>
<dbReference type="InterPro" id="IPR036728">
    <property type="entry name" value="PBP_GOBP_sf"/>
</dbReference>
<dbReference type="SMART" id="SM00708">
    <property type="entry name" value="PhBP"/>
    <property type="match status" value="1"/>
</dbReference>
<organism evidence="7 8">
    <name type="scientific">Hermetia illucens</name>
    <name type="common">Black soldier fly</name>
    <dbReference type="NCBI Taxonomy" id="343691"/>
    <lineage>
        <taxon>Eukaryota</taxon>
        <taxon>Metazoa</taxon>
        <taxon>Ecdysozoa</taxon>
        <taxon>Arthropoda</taxon>
        <taxon>Hexapoda</taxon>
        <taxon>Insecta</taxon>
        <taxon>Pterygota</taxon>
        <taxon>Neoptera</taxon>
        <taxon>Endopterygota</taxon>
        <taxon>Diptera</taxon>
        <taxon>Brachycera</taxon>
        <taxon>Stratiomyomorpha</taxon>
        <taxon>Stratiomyidae</taxon>
        <taxon>Hermetiinae</taxon>
        <taxon>Hermetia</taxon>
    </lineage>
</organism>
<evidence type="ECO:0000256" key="5">
    <source>
        <dbReference type="ARBA" id="ARBA00023157"/>
    </source>
</evidence>
<dbReference type="GO" id="GO:0007608">
    <property type="term" value="P:sensory perception of smell"/>
    <property type="evidence" value="ECO:0007669"/>
    <property type="project" value="TreeGrafter"/>
</dbReference>
<dbReference type="PANTHER" id="PTHR11857:SF46">
    <property type="entry name" value="GENERAL ODORANT-BINDING PROTEIN 99A-RELATED"/>
    <property type="match status" value="1"/>
</dbReference>
<dbReference type="AlphaFoldDB" id="A0A7R8YVV0"/>
<keyword evidence="5" id="KW-1015">Disulfide bond</keyword>
<feature type="chain" id="PRO_5030800630" evidence="6">
    <location>
        <begin position="17"/>
        <end position="135"/>
    </location>
</feature>
<proteinExistence type="inferred from homology"/>
<dbReference type="GO" id="GO:0005549">
    <property type="term" value="F:odorant binding"/>
    <property type="evidence" value="ECO:0007669"/>
    <property type="project" value="InterPro"/>
</dbReference>
<evidence type="ECO:0000313" key="7">
    <source>
        <dbReference type="EMBL" id="CAD7087212.1"/>
    </source>
</evidence>
<keyword evidence="3" id="KW-0964">Secreted</keyword>
<dbReference type="EMBL" id="LR899012">
    <property type="protein sequence ID" value="CAD7087212.1"/>
    <property type="molecule type" value="Genomic_DNA"/>
</dbReference>
<comment type="similarity">
    <text evidence="2">Belongs to the PBP/GOBP family.</text>
</comment>
<protein>
    <submittedName>
        <fullName evidence="7">Uncharacterized protein</fullName>
    </submittedName>
</protein>
<evidence type="ECO:0000313" key="8">
    <source>
        <dbReference type="Proteomes" id="UP000594454"/>
    </source>
</evidence>
<accession>A0A7R8YVV0</accession>
<dbReference type="Proteomes" id="UP000594454">
    <property type="component" value="Chromosome 4"/>
</dbReference>
<dbReference type="SUPFAM" id="SSF47565">
    <property type="entry name" value="Insect pheromone/odorant-binding proteins"/>
    <property type="match status" value="1"/>
</dbReference>
<evidence type="ECO:0000256" key="1">
    <source>
        <dbReference type="ARBA" id="ARBA00004613"/>
    </source>
</evidence>
<dbReference type="CDD" id="cd23992">
    <property type="entry name" value="PBP_GOBP"/>
    <property type="match status" value="1"/>
</dbReference>
<dbReference type="InParanoid" id="A0A7R8YVV0"/>
<feature type="signal peptide" evidence="6">
    <location>
        <begin position="1"/>
        <end position="16"/>
    </location>
</feature>
<dbReference type="Pfam" id="PF01395">
    <property type="entry name" value="PBP_GOBP"/>
    <property type="match status" value="1"/>
</dbReference>
<gene>
    <name evidence="7" type="ORF">HERILL_LOCUS9932</name>
</gene>
<dbReference type="OrthoDB" id="8194670at2759"/>
<dbReference type="Gene3D" id="1.10.238.20">
    <property type="entry name" value="Pheromone/general odorant binding protein domain"/>
    <property type="match status" value="1"/>
</dbReference>
<evidence type="ECO:0000256" key="2">
    <source>
        <dbReference type="ARBA" id="ARBA00008098"/>
    </source>
</evidence>
<dbReference type="InterPro" id="IPR006170">
    <property type="entry name" value="PBP/GOBP"/>
</dbReference>
<evidence type="ECO:0000256" key="4">
    <source>
        <dbReference type="ARBA" id="ARBA00022729"/>
    </source>
</evidence>
<evidence type="ECO:0000256" key="3">
    <source>
        <dbReference type="ARBA" id="ARBA00022525"/>
    </source>
</evidence>
<dbReference type="PANTHER" id="PTHR11857">
    <property type="entry name" value="ODORANT BINDING PROTEIN-RELATED"/>
    <property type="match status" value="1"/>
</dbReference>
<reference evidence="7 8" key="1">
    <citation type="submission" date="2020-11" db="EMBL/GenBank/DDBJ databases">
        <authorList>
            <person name="Wallbank WR R."/>
            <person name="Pardo Diaz C."/>
            <person name="Kozak K."/>
            <person name="Martin S."/>
            <person name="Jiggins C."/>
            <person name="Moest M."/>
            <person name="Warren A I."/>
            <person name="Generalovic N T."/>
            <person name="Byers J.R.P. K."/>
            <person name="Montejo-Kovacevich G."/>
            <person name="Yen C E."/>
        </authorList>
    </citation>
    <scope>NUCLEOTIDE SEQUENCE [LARGE SCALE GENOMIC DNA]</scope>
</reference>
<sequence length="135" mass="15503">MKLLIGLCAMIAMVASQWSPSTKIDYLKFREECFKSENVPQSAIDKLNNEQYGEDLGHEAKCYIRCLGVKTGTWDDTKGYDIEKGYQNLISWGFEVNKENLQKCATPNTENDDKCVWAAKNTKCLWTNKYVTKKQ</sequence>
<evidence type="ECO:0000256" key="6">
    <source>
        <dbReference type="SAM" id="SignalP"/>
    </source>
</evidence>
<name>A0A7R8YVV0_HERIL</name>
<keyword evidence="4 6" id="KW-0732">Signal</keyword>
<dbReference type="GO" id="GO:0005615">
    <property type="term" value="C:extracellular space"/>
    <property type="evidence" value="ECO:0007669"/>
    <property type="project" value="TreeGrafter"/>
</dbReference>
<keyword evidence="8" id="KW-1185">Reference proteome</keyword>